<dbReference type="Proteomes" id="UP000320231">
    <property type="component" value="Chromosome"/>
</dbReference>
<protein>
    <submittedName>
        <fullName evidence="1">Uncharacterized protein</fullName>
    </submittedName>
</protein>
<dbReference type="KEGG" id="hsr:HSBAA_21380"/>
<sequence length="301" mass="33491">MLAQDENQSAYSQLRATEIEHSGNPEYDYWLGVAALRAGESSHALMALDRAILRQPNHAGARIERVAALVQLDQLGNAEREIKQLQALSPPPDAQAAIARFQAVIEQHLQAKNGPQHQGLLGVDIGYDSNPQQFPNEIAISPPQRFLDAIEELRKQASELGIEVDEDSIPQTQVLNRDASTYQRLQGNYQGLFPIDSQSRWRISTTGQAQRYTEMTAQDYDLTLIQAQLGYQRDLASQRTVMLKSSALQGWSGRSQNHLLTRWGSGWIYATRLDWVANLPGSLTHSITALAPPTITTIWVA</sequence>
<name>A0A455U440_9GAMM</name>
<evidence type="ECO:0000313" key="2">
    <source>
        <dbReference type="Proteomes" id="UP000320231"/>
    </source>
</evidence>
<accession>A0A455U440</accession>
<dbReference type="EMBL" id="AP019514">
    <property type="protein sequence ID" value="BBI60832.1"/>
    <property type="molecule type" value="Genomic_DNA"/>
</dbReference>
<gene>
    <name evidence="1" type="ORF">HSBAA_21380</name>
</gene>
<dbReference type="Gene3D" id="1.25.40.10">
    <property type="entry name" value="Tetratricopeptide repeat domain"/>
    <property type="match status" value="1"/>
</dbReference>
<proteinExistence type="predicted"/>
<evidence type="ECO:0000313" key="1">
    <source>
        <dbReference type="EMBL" id="BBI60832.1"/>
    </source>
</evidence>
<organism evidence="1 2">
    <name type="scientific">Vreelandella sulfidaeris</name>
    <dbReference type="NCBI Taxonomy" id="115553"/>
    <lineage>
        <taxon>Bacteria</taxon>
        <taxon>Pseudomonadati</taxon>
        <taxon>Pseudomonadota</taxon>
        <taxon>Gammaproteobacteria</taxon>
        <taxon>Oceanospirillales</taxon>
        <taxon>Halomonadaceae</taxon>
        <taxon>Vreelandella</taxon>
    </lineage>
</organism>
<dbReference type="InterPro" id="IPR011990">
    <property type="entry name" value="TPR-like_helical_dom_sf"/>
</dbReference>
<reference evidence="1 2" key="1">
    <citation type="journal article" date="2019" name="Microbiol. Resour. Announc.">
        <title>Complete Genome Sequence of Halomonas sulfidaeris Strain Esulfide1 Isolated from a Metal Sulfide Rock at a Depth of 2,200 Meters, Obtained Using Nanopore Sequencing.</title>
        <authorList>
            <person name="Saito M."/>
            <person name="Nishigata A."/>
            <person name="Galipon J."/>
            <person name="Arakawa K."/>
        </authorList>
    </citation>
    <scope>NUCLEOTIDE SEQUENCE [LARGE SCALE GENOMIC DNA]</scope>
    <source>
        <strain evidence="1 2">ATCC BAA-803</strain>
    </source>
</reference>
<dbReference type="AlphaFoldDB" id="A0A455U440"/>
<dbReference type="SUPFAM" id="SSF48452">
    <property type="entry name" value="TPR-like"/>
    <property type="match status" value="1"/>
</dbReference>